<dbReference type="Gene3D" id="3.90.650.10">
    <property type="entry name" value="PurM-like C-terminal domain"/>
    <property type="match status" value="1"/>
</dbReference>
<dbReference type="SUPFAM" id="SSF56042">
    <property type="entry name" value="PurM C-terminal domain-like"/>
    <property type="match status" value="1"/>
</dbReference>
<evidence type="ECO:0000313" key="6">
    <source>
        <dbReference type="Proteomes" id="UP000236000"/>
    </source>
</evidence>
<evidence type="ECO:0000256" key="1">
    <source>
        <dbReference type="ARBA" id="ARBA00022977"/>
    </source>
</evidence>
<dbReference type="EC" id="2.7.4.16" evidence="2"/>
<evidence type="ECO:0000259" key="4">
    <source>
        <dbReference type="Pfam" id="PF02769"/>
    </source>
</evidence>
<feature type="binding site" evidence="2">
    <location>
        <position position="53"/>
    </location>
    <ligand>
        <name>Mg(2+)</name>
        <dbReference type="ChEBI" id="CHEBI:18420"/>
        <label>2</label>
    </ligand>
</feature>
<feature type="binding site" evidence="2">
    <location>
        <position position="247"/>
    </location>
    <ligand>
        <name>substrate</name>
    </ligand>
</feature>
<dbReference type="Gene3D" id="3.30.1330.10">
    <property type="entry name" value="PurM-like, N-terminal domain"/>
    <property type="match status" value="1"/>
</dbReference>
<dbReference type="InterPro" id="IPR016188">
    <property type="entry name" value="PurM-like_N"/>
</dbReference>
<feature type="binding site" evidence="2">
    <location>
        <position position="81"/>
    </location>
    <ligand>
        <name>Mg(2+)</name>
        <dbReference type="ChEBI" id="CHEBI:18420"/>
        <label>3</label>
    </ligand>
</feature>
<name>A0A2N8HEY9_9BACT</name>
<dbReference type="PIRSF" id="PIRSF005303">
    <property type="entry name" value="Thiam_monoph_kin"/>
    <property type="match status" value="1"/>
</dbReference>
<keyword evidence="2" id="KW-0547">Nucleotide-binding</keyword>
<dbReference type="AlphaFoldDB" id="A0A2N8HEY9"/>
<keyword evidence="2" id="KW-0067">ATP-binding</keyword>
<keyword evidence="2" id="KW-0479">Metal-binding</keyword>
<dbReference type="Pfam" id="PF00586">
    <property type="entry name" value="AIRS"/>
    <property type="match status" value="1"/>
</dbReference>
<evidence type="ECO:0000259" key="3">
    <source>
        <dbReference type="Pfam" id="PF00586"/>
    </source>
</evidence>
<keyword evidence="2" id="KW-0460">Magnesium</keyword>
<proteinExistence type="inferred from homology"/>
<feature type="binding site" evidence="2">
    <location>
        <position position="53"/>
    </location>
    <ligand>
        <name>Mg(2+)</name>
        <dbReference type="ChEBI" id="CHEBI:18420"/>
        <label>1</label>
    </ligand>
</feature>
<feature type="binding site" evidence="2">
    <location>
        <position position="207"/>
    </location>
    <ligand>
        <name>Mg(2+)</name>
        <dbReference type="ChEBI" id="CHEBI:18420"/>
        <label>5</label>
    </ligand>
</feature>
<feature type="binding site" evidence="2">
    <location>
        <position position="204"/>
    </location>
    <ligand>
        <name>Mg(2+)</name>
        <dbReference type="ChEBI" id="CHEBI:18420"/>
        <label>3</label>
    </ligand>
</feature>
<feature type="binding site" evidence="2">
    <location>
        <position position="111"/>
    </location>
    <ligand>
        <name>ATP</name>
        <dbReference type="ChEBI" id="CHEBI:30616"/>
    </ligand>
</feature>
<reference evidence="5 6" key="1">
    <citation type="journal article" date="2017" name="BMC Genomics">
        <title>Genome sequencing of 39 Akkermansia muciniphila isolates reveals its population structure, genomic and functional diverisity, and global distribution in mammalian gut microbiotas.</title>
        <authorList>
            <person name="Guo X."/>
            <person name="Li S."/>
            <person name="Zhang J."/>
            <person name="Wu F."/>
            <person name="Li X."/>
            <person name="Wu D."/>
            <person name="Zhang M."/>
            <person name="Ou Z."/>
            <person name="Jie Z."/>
            <person name="Yan Q."/>
            <person name="Li P."/>
            <person name="Yi J."/>
            <person name="Peng Y."/>
        </authorList>
    </citation>
    <scope>NUCLEOTIDE SEQUENCE [LARGE SCALE GENOMIC DNA]</scope>
    <source>
        <strain evidence="5 6">GP24</strain>
    </source>
</reference>
<keyword evidence="1 2" id="KW-0784">Thiamine biosynthesis</keyword>
<comment type="caution">
    <text evidence="5">The sequence shown here is derived from an EMBL/GenBank/DDBJ whole genome shotgun (WGS) entry which is preliminary data.</text>
</comment>
<comment type="function">
    <text evidence="2">Catalyzes the ATP-dependent phosphorylation of thiamine-monophosphate (TMP) to form thiamine-pyrophosphate (TPP), the active form of vitamin B1.</text>
</comment>
<dbReference type="UniPathway" id="UPA00060">
    <property type="reaction ID" value="UER00142"/>
</dbReference>
<dbReference type="GO" id="GO:0009229">
    <property type="term" value="P:thiamine diphosphate biosynthetic process"/>
    <property type="evidence" value="ECO:0007669"/>
    <property type="project" value="UniProtKB-UniRule"/>
</dbReference>
<sequence>MAPDPTIRQTGEDALVARLLPLMPSNPALVTGPGDDCAVARSSGSRQLLLKTDCVVEGMHFLPGTDPELIGRKALARAVSDIGAMGGTPLHALVTLFVHADRPVSQVEGIYRGMGRLAEQFGISIAGGESSGLPADGLIISVALTGEVPEGKAVLRGTAQPGDLIAVTGVLGGSFPTGHHLSFIPRVREGGILAASGLATAMMDLSDGLGTDLPRLAKASGLGFRIHEELLPVRPGFTAAQAIGDGEDYELLVTFRPGDRDRMGRLAAEYFPETPLAVIGEMTAEPCSTLPAGYRHFN</sequence>
<protein>
    <recommendedName>
        <fullName evidence="2">Thiamine-monophosphate kinase</fullName>
        <shortName evidence="2">TMP kinase</shortName>
        <shortName evidence="2">Thiamine-phosphate kinase</shortName>
        <ecNumber evidence="2">2.7.4.16</ecNumber>
    </recommendedName>
</protein>
<feature type="binding site" evidence="2">
    <location>
        <position position="81"/>
    </location>
    <ligand>
        <name>Mg(2+)</name>
        <dbReference type="ChEBI" id="CHEBI:18420"/>
        <label>2</label>
    </ligand>
</feature>
<dbReference type="InterPro" id="IPR010918">
    <property type="entry name" value="PurM-like_C_dom"/>
</dbReference>
<dbReference type="InterPro" id="IPR006283">
    <property type="entry name" value="ThiL-like"/>
</dbReference>
<feature type="domain" description="PurM-like N-terminal" evidence="3">
    <location>
        <begin position="34"/>
        <end position="148"/>
    </location>
</feature>
<comment type="pathway">
    <text evidence="2">Cofactor biosynthesis; thiamine diphosphate biosynthesis; thiamine diphosphate from thiamine phosphate: step 1/1.</text>
</comment>
<gene>
    <name evidence="2" type="primary">thiL</name>
    <name evidence="5" type="ORF">CXU22_03080</name>
</gene>
<feature type="binding site" evidence="2">
    <location>
        <position position="156"/>
    </location>
    <ligand>
        <name>ATP</name>
        <dbReference type="ChEBI" id="CHEBI:30616"/>
    </ligand>
</feature>
<dbReference type="GO" id="GO:0009228">
    <property type="term" value="P:thiamine biosynthetic process"/>
    <property type="evidence" value="ECO:0007669"/>
    <property type="project" value="UniProtKB-KW"/>
</dbReference>
<dbReference type="Proteomes" id="UP000236000">
    <property type="component" value="Unassembled WGS sequence"/>
</dbReference>
<keyword evidence="2" id="KW-0808">Transferase</keyword>
<feature type="binding site" evidence="2">
    <location>
        <position position="206"/>
    </location>
    <ligand>
        <name>ATP</name>
        <dbReference type="ChEBI" id="CHEBI:30616"/>
    </ligand>
</feature>
<dbReference type="InterPro" id="IPR036676">
    <property type="entry name" value="PurM-like_C_sf"/>
</dbReference>
<dbReference type="HAMAP" id="MF_02128">
    <property type="entry name" value="TMP_kinase"/>
    <property type="match status" value="1"/>
</dbReference>
<dbReference type="EMBL" id="PJKA01000006">
    <property type="protein sequence ID" value="PNC18795.1"/>
    <property type="molecule type" value="Genomic_DNA"/>
</dbReference>
<comment type="miscellaneous">
    <text evidence="2">Reaction mechanism of ThiL seems to utilize a direct, inline transfer of the gamma-phosphate of ATP to TMP rather than a phosphorylated enzyme intermediate.</text>
</comment>
<dbReference type="PANTHER" id="PTHR30270:SF0">
    <property type="entry name" value="THIAMINE-MONOPHOSPHATE KINASE"/>
    <property type="match status" value="1"/>
</dbReference>
<feature type="binding site" evidence="2">
    <location>
        <position position="81"/>
    </location>
    <ligand>
        <name>Mg(2+)</name>
        <dbReference type="ChEBI" id="CHEBI:18420"/>
        <label>4</label>
    </ligand>
</feature>
<dbReference type="CDD" id="cd02194">
    <property type="entry name" value="ThiL"/>
    <property type="match status" value="1"/>
</dbReference>
<feature type="binding site" evidence="2">
    <location>
        <position position="294"/>
    </location>
    <ligand>
        <name>substrate</name>
    </ligand>
</feature>
<evidence type="ECO:0000313" key="5">
    <source>
        <dbReference type="EMBL" id="PNC18795.1"/>
    </source>
</evidence>
<dbReference type="Pfam" id="PF02769">
    <property type="entry name" value="AIRS_C"/>
    <property type="match status" value="1"/>
</dbReference>
<keyword evidence="2 5" id="KW-0418">Kinase</keyword>
<dbReference type="GO" id="GO:0005524">
    <property type="term" value="F:ATP binding"/>
    <property type="evidence" value="ECO:0007669"/>
    <property type="project" value="UniProtKB-UniRule"/>
</dbReference>
<dbReference type="InterPro" id="IPR036921">
    <property type="entry name" value="PurM-like_N_sf"/>
</dbReference>
<feature type="domain" description="PurM-like C-terminal" evidence="4">
    <location>
        <begin position="186"/>
        <end position="286"/>
    </location>
</feature>
<dbReference type="GO" id="GO:0000287">
    <property type="term" value="F:magnesium ion binding"/>
    <property type="evidence" value="ECO:0007669"/>
    <property type="project" value="UniProtKB-UniRule"/>
</dbReference>
<feature type="binding site" evidence="2">
    <location>
        <position position="60"/>
    </location>
    <ligand>
        <name>substrate</name>
    </ligand>
</feature>
<accession>A0A2N8HEY9</accession>
<evidence type="ECO:0000256" key="2">
    <source>
        <dbReference type="HAMAP-Rule" id="MF_02128"/>
    </source>
</evidence>
<feature type="binding site" evidence="2">
    <location>
        <position position="36"/>
    </location>
    <ligand>
        <name>Mg(2+)</name>
        <dbReference type="ChEBI" id="CHEBI:18420"/>
        <label>4</label>
    </ligand>
</feature>
<comment type="caution">
    <text evidence="2">Lacks conserved residue(s) required for the propagation of feature annotation.</text>
</comment>
<comment type="catalytic activity">
    <reaction evidence="2">
        <text>thiamine phosphate + ATP = thiamine diphosphate + ADP</text>
        <dbReference type="Rhea" id="RHEA:15913"/>
        <dbReference type="ChEBI" id="CHEBI:30616"/>
        <dbReference type="ChEBI" id="CHEBI:37575"/>
        <dbReference type="ChEBI" id="CHEBI:58937"/>
        <dbReference type="ChEBI" id="CHEBI:456216"/>
        <dbReference type="EC" id="2.7.4.16"/>
    </reaction>
</comment>
<dbReference type="GO" id="GO:0009030">
    <property type="term" value="F:thiamine-phosphate kinase activity"/>
    <property type="evidence" value="ECO:0007669"/>
    <property type="project" value="UniProtKB-UniRule"/>
</dbReference>
<dbReference type="RefSeq" id="WP_102712449.1">
    <property type="nucleotide sequence ID" value="NZ_PJKA01000006.1"/>
</dbReference>
<feature type="binding site" evidence="2">
    <location>
        <position position="52"/>
    </location>
    <ligand>
        <name>Mg(2+)</name>
        <dbReference type="ChEBI" id="CHEBI:18420"/>
        <label>1</label>
    </ligand>
</feature>
<dbReference type="SUPFAM" id="SSF55326">
    <property type="entry name" value="PurM N-terminal domain-like"/>
    <property type="match status" value="1"/>
</dbReference>
<feature type="binding site" evidence="2">
    <location>
        <position position="36"/>
    </location>
    <ligand>
        <name>Mg(2+)</name>
        <dbReference type="ChEBI" id="CHEBI:18420"/>
        <label>3</label>
    </ligand>
</feature>
<dbReference type="OrthoDB" id="9802811at2"/>
<dbReference type="PANTHER" id="PTHR30270">
    <property type="entry name" value="THIAMINE-MONOPHOSPHATE KINASE"/>
    <property type="match status" value="1"/>
</dbReference>
<comment type="similarity">
    <text evidence="2">Belongs to the thiamine-monophosphate kinase family.</text>
</comment>
<organism evidence="5 6">
    <name type="scientific">Akkermansia muciniphila</name>
    <dbReference type="NCBI Taxonomy" id="239935"/>
    <lineage>
        <taxon>Bacteria</taxon>
        <taxon>Pseudomonadati</taxon>
        <taxon>Verrucomicrobiota</taxon>
        <taxon>Verrucomicrobiia</taxon>
        <taxon>Verrucomicrobiales</taxon>
        <taxon>Akkermansiaceae</taxon>
        <taxon>Akkermansia</taxon>
    </lineage>
</organism>